<dbReference type="EMBL" id="ABJB010166164">
    <property type="status" value="NOT_ANNOTATED_CDS"/>
    <property type="molecule type" value="Genomic_DNA"/>
</dbReference>
<evidence type="ECO:0000313" key="1">
    <source>
        <dbReference type="EMBL" id="EEC00448.1"/>
    </source>
</evidence>
<dbReference type="VEuPathDB" id="VectorBase:ISCI015842"/>
<dbReference type="EnsemblMetazoa" id="ISCW015842-RA">
    <property type="protein sequence ID" value="ISCW015842-PA"/>
    <property type="gene ID" value="ISCW015842"/>
</dbReference>
<keyword evidence="3" id="KW-1185">Reference proteome</keyword>
<protein>
    <submittedName>
        <fullName evidence="1 2">Uncharacterized protein</fullName>
    </submittedName>
</protein>
<dbReference type="Proteomes" id="UP000001555">
    <property type="component" value="Unassembled WGS sequence"/>
</dbReference>
<evidence type="ECO:0000313" key="2">
    <source>
        <dbReference type="EnsemblMetazoa" id="ISCW015842-PA"/>
    </source>
</evidence>
<gene>
    <name evidence="1" type="ORF">IscW_ISCW015842</name>
</gene>
<dbReference type="InterPro" id="IPR013783">
    <property type="entry name" value="Ig-like_fold"/>
</dbReference>
<dbReference type="VEuPathDB" id="VectorBase:ISCP_011845"/>
<dbReference type="EMBL" id="DS616883">
    <property type="protein sequence ID" value="EEC00448.1"/>
    <property type="molecule type" value="Genomic_DNA"/>
</dbReference>
<dbReference type="HOGENOM" id="CLU_2362026_0_0_1"/>
<reference evidence="1 3" key="1">
    <citation type="submission" date="2008-03" db="EMBL/GenBank/DDBJ databases">
        <title>Annotation of Ixodes scapularis.</title>
        <authorList>
            <consortium name="Ixodes scapularis Genome Project Consortium"/>
            <person name="Caler E."/>
            <person name="Hannick L.I."/>
            <person name="Bidwell S."/>
            <person name="Joardar V."/>
            <person name="Thiagarajan M."/>
            <person name="Amedeo P."/>
            <person name="Galinsky K.J."/>
            <person name="Schobel S."/>
            <person name="Inman J."/>
            <person name="Hostetler J."/>
            <person name="Miller J."/>
            <person name="Hammond M."/>
            <person name="Megy K."/>
            <person name="Lawson D."/>
            <person name="Kodira C."/>
            <person name="Sutton G."/>
            <person name="Meyer J."/>
            <person name="Hill C.A."/>
            <person name="Birren B."/>
            <person name="Nene V."/>
            <person name="Collins F."/>
            <person name="Alarcon-Chaidez F."/>
            <person name="Wikel S."/>
            <person name="Strausberg R."/>
        </authorList>
    </citation>
    <scope>NUCLEOTIDE SEQUENCE [LARGE SCALE GENOMIC DNA]</scope>
    <source>
        <strain evidence="3">Wikel</strain>
        <strain evidence="1">Wikel colony</strain>
    </source>
</reference>
<dbReference type="AlphaFoldDB" id="B7P1H6"/>
<accession>B7P1H6</accession>
<dbReference type="InParanoid" id="B7P1H6"/>
<dbReference type="OrthoDB" id="6417499at2759"/>
<dbReference type="VEuPathDB" id="VectorBase:ISCW015842"/>
<proteinExistence type="predicted"/>
<reference evidence="2" key="2">
    <citation type="submission" date="2020-05" db="UniProtKB">
        <authorList>
            <consortium name="EnsemblMetazoa"/>
        </authorList>
    </citation>
    <scope>IDENTIFICATION</scope>
    <source>
        <strain evidence="2">wikel</strain>
    </source>
</reference>
<dbReference type="EMBL" id="ABJB010703158">
    <property type="status" value="NOT_ANNOTATED_CDS"/>
    <property type="molecule type" value="Genomic_DNA"/>
</dbReference>
<dbReference type="PaxDb" id="6945-B7P1H6"/>
<dbReference type="Gene3D" id="2.60.40.10">
    <property type="entry name" value="Immunoglobulins"/>
    <property type="match status" value="1"/>
</dbReference>
<organism>
    <name type="scientific">Ixodes scapularis</name>
    <name type="common">Black-legged tick</name>
    <name type="synonym">Deer tick</name>
    <dbReference type="NCBI Taxonomy" id="6945"/>
    <lineage>
        <taxon>Eukaryota</taxon>
        <taxon>Metazoa</taxon>
        <taxon>Ecdysozoa</taxon>
        <taxon>Arthropoda</taxon>
        <taxon>Chelicerata</taxon>
        <taxon>Arachnida</taxon>
        <taxon>Acari</taxon>
        <taxon>Parasitiformes</taxon>
        <taxon>Ixodida</taxon>
        <taxon>Ixodoidea</taxon>
        <taxon>Ixodidae</taxon>
        <taxon>Ixodinae</taxon>
        <taxon>Ixodes</taxon>
    </lineage>
</organism>
<name>B7P1H6_IXOSC</name>
<evidence type="ECO:0000313" key="3">
    <source>
        <dbReference type="Proteomes" id="UP000001555"/>
    </source>
</evidence>
<sequence length="96" mass="10741">MDVKKPRTWKALSVLNYNFTEADNRKKLKCVAYHSAYEKTAQEPETEGLGHRDVAVTVDVMSRPNNIRVKPSTDSTFNASEVITLECMAQGNPAPE</sequence>